<accession>A0A0F9XDL6</accession>
<keyword evidence="1" id="KW-0812">Transmembrane</keyword>
<keyword evidence="1" id="KW-0472">Membrane</keyword>
<feature type="transmembrane region" description="Helical" evidence="1">
    <location>
        <begin position="44"/>
        <end position="64"/>
    </location>
</feature>
<proteinExistence type="predicted"/>
<gene>
    <name evidence="2" type="ORF">LCGC14_0160890</name>
</gene>
<evidence type="ECO:0000313" key="2">
    <source>
        <dbReference type="EMBL" id="KKN97131.1"/>
    </source>
</evidence>
<evidence type="ECO:0000256" key="1">
    <source>
        <dbReference type="SAM" id="Phobius"/>
    </source>
</evidence>
<evidence type="ECO:0008006" key="3">
    <source>
        <dbReference type="Google" id="ProtNLM"/>
    </source>
</evidence>
<dbReference type="AlphaFoldDB" id="A0A0F9XDL6"/>
<dbReference type="Pfam" id="PF12666">
    <property type="entry name" value="PrgI"/>
    <property type="match status" value="1"/>
</dbReference>
<dbReference type="EMBL" id="LAZR01000060">
    <property type="protein sequence ID" value="KKN97131.1"/>
    <property type="molecule type" value="Genomic_DNA"/>
</dbReference>
<feature type="transmembrane region" description="Helical" evidence="1">
    <location>
        <begin position="20"/>
        <end position="39"/>
    </location>
</feature>
<name>A0A0F9XDL6_9ZZZZ</name>
<sequence length="139" mass="16081">MEFSIPQFIEMETKIVGPFTWRQFIFLGGAGIIIFFLYFILSNFYLFLVIAFILAITAFSFALIKIGNRPLLSVLISFVFFNISSKVYTWRKKQTEPRLVYKKEKVKAGKEKAEPAALLKITKQGRLKDLSTQIELKTK</sequence>
<organism evidence="2">
    <name type="scientific">marine sediment metagenome</name>
    <dbReference type="NCBI Taxonomy" id="412755"/>
    <lineage>
        <taxon>unclassified sequences</taxon>
        <taxon>metagenomes</taxon>
        <taxon>ecological metagenomes</taxon>
    </lineage>
</organism>
<comment type="caution">
    <text evidence="2">The sequence shown here is derived from an EMBL/GenBank/DDBJ whole genome shotgun (WGS) entry which is preliminary data.</text>
</comment>
<keyword evidence="1" id="KW-1133">Transmembrane helix</keyword>
<reference evidence="2" key="1">
    <citation type="journal article" date="2015" name="Nature">
        <title>Complex archaea that bridge the gap between prokaryotes and eukaryotes.</title>
        <authorList>
            <person name="Spang A."/>
            <person name="Saw J.H."/>
            <person name="Jorgensen S.L."/>
            <person name="Zaremba-Niedzwiedzka K."/>
            <person name="Martijn J."/>
            <person name="Lind A.E."/>
            <person name="van Eijk R."/>
            <person name="Schleper C."/>
            <person name="Guy L."/>
            <person name="Ettema T.J."/>
        </authorList>
    </citation>
    <scope>NUCLEOTIDE SEQUENCE</scope>
</reference>
<feature type="transmembrane region" description="Helical" evidence="1">
    <location>
        <begin position="70"/>
        <end position="89"/>
    </location>
</feature>
<protein>
    <recommendedName>
        <fullName evidence="3">PrgI family protein</fullName>
    </recommendedName>
</protein>
<dbReference type="InterPro" id="IPR024414">
    <property type="entry name" value="Uncharacterised_PrgI"/>
</dbReference>